<dbReference type="PANTHER" id="PTHR11085">
    <property type="entry name" value="NAD-DEPENDENT PROTEIN DEACYLASE SIRTUIN-5, MITOCHONDRIAL-RELATED"/>
    <property type="match status" value="1"/>
</dbReference>
<dbReference type="PROSITE" id="PS50305">
    <property type="entry name" value="SIRTUIN"/>
    <property type="match status" value="1"/>
</dbReference>
<comment type="catalytic activity">
    <reaction evidence="6">
        <text>N(6)-acetyl-L-lysyl-[protein] + NAD(+) + H2O = 2''-O-acetyl-ADP-D-ribose + nicotinamide + L-lysyl-[protein]</text>
        <dbReference type="Rhea" id="RHEA:43636"/>
        <dbReference type="Rhea" id="RHEA-COMP:9752"/>
        <dbReference type="Rhea" id="RHEA-COMP:10731"/>
        <dbReference type="ChEBI" id="CHEBI:15377"/>
        <dbReference type="ChEBI" id="CHEBI:17154"/>
        <dbReference type="ChEBI" id="CHEBI:29969"/>
        <dbReference type="ChEBI" id="CHEBI:57540"/>
        <dbReference type="ChEBI" id="CHEBI:61930"/>
        <dbReference type="ChEBI" id="CHEBI:83767"/>
        <dbReference type="EC" id="2.3.1.286"/>
    </reaction>
</comment>
<feature type="binding site" evidence="9 10">
    <location>
        <position position="170"/>
    </location>
    <ligand>
        <name>Zn(2+)</name>
        <dbReference type="ChEBI" id="CHEBI:29105"/>
    </ligand>
</feature>
<dbReference type="GO" id="GO:0017136">
    <property type="term" value="F:histone deacetylase activity, NAD-dependent"/>
    <property type="evidence" value="ECO:0007669"/>
    <property type="project" value="InterPro"/>
</dbReference>
<feature type="binding site" evidence="9 10">
    <location>
        <position position="191"/>
    </location>
    <ligand>
        <name>Zn(2+)</name>
        <dbReference type="ChEBI" id="CHEBI:29105"/>
    </ligand>
</feature>
<evidence type="ECO:0000313" key="13">
    <source>
        <dbReference type="Proteomes" id="UP001146793"/>
    </source>
</evidence>
<evidence type="ECO:0000256" key="10">
    <source>
        <dbReference type="PROSITE-ProRule" id="PRU00236"/>
    </source>
</evidence>
<evidence type="ECO:0000256" key="3">
    <source>
        <dbReference type="ARBA" id="ARBA00022723"/>
    </source>
</evidence>
<organism evidence="12 13">
    <name type="scientific">Anaeramoeba flamelloides</name>
    <dbReference type="NCBI Taxonomy" id="1746091"/>
    <lineage>
        <taxon>Eukaryota</taxon>
        <taxon>Metamonada</taxon>
        <taxon>Anaeramoebidae</taxon>
        <taxon>Anaeramoeba</taxon>
    </lineage>
</organism>
<evidence type="ECO:0000256" key="1">
    <source>
        <dbReference type="ARBA" id="ARBA00006924"/>
    </source>
</evidence>
<protein>
    <recommendedName>
        <fullName evidence="6">NAD-dependent protein deacetylase</fullName>
        <ecNumber evidence="6">2.3.1.286</ecNumber>
    </recommendedName>
</protein>
<feature type="domain" description="Deacetylase sirtuin-type" evidence="11">
    <location>
        <begin position="29"/>
        <end position="307"/>
    </location>
</feature>
<proteinExistence type="inferred from homology"/>
<dbReference type="AlphaFoldDB" id="A0AAV7ZZB3"/>
<evidence type="ECO:0000256" key="7">
    <source>
        <dbReference type="PIRSR" id="PIRSR037938-1"/>
    </source>
</evidence>
<dbReference type="GO" id="GO:0005634">
    <property type="term" value="C:nucleus"/>
    <property type="evidence" value="ECO:0007669"/>
    <property type="project" value="TreeGrafter"/>
</dbReference>
<dbReference type="PANTHER" id="PTHR11085:SF6">
    <property type="entry name" value="NAD-DEPENDENT PROTEIN DEACETYLASE SIRTUIN-2"/>
    <property type="match status" value="1"/>
</dbReference>
<evidence type="ECO:0000256" key="5">
    <source>
        <dbReference type="ARBA" id="ARBA00023027"/>
    </source>
</evidence>
<feature type="binding site" evidence="9 10">
    <location>
        <position position="167"/>
    </location>
    <ligand>
        <name>Zn(2+)</name>
        <dbReference type="ChEBI" id="CHEBI:29105"/>
    </ligand>
</feature>
<keyword evidence="3 6" id="KW-0479">Metal-binding</keyword>
<dbReference type="InterPro" id="IPR026590">
    <property type="entry name" value="Ssirtuin_cat_dom"/>
</dbReference>
<keyword evidence="4 6" id="KW-0862">Zinc</keyword>
<feature type="binding site" evidence="9 10">
    <location>
        <position position="194"/>
    </location>
    <ligand>
        <name>Zn(2+)</name>
        <dbReference type="ChEBI" id="CHEBI:29105"/>
    </ligand>
</feature>
<evidence type="ECO:0000256" key="4">
    <source>
        <dbReference type="ARBA" id="ARBA00022833"/>
    </source>
</evidence>
<comment type="cofactor">
    <cofactor evidence="9">
        <name>Zn(2+)</name>
        <dbReference type="ChEBI" id="CHEBI:29105"/>
    </cofactor>
    <text evidence="9">Binds 1 zinc ion per subunit.</text>
</comment>
<dbReference type="Gene3D" id="3.30.1600.10">
    <property type="entry name" value="SIR2/SIRT2 'Small Domain"/>
    <property type="match status" value="1"/>
</dbReference>
<keyword evidence="2 6" id="KW-0808">Transferase</keyword>
<dbReference type="GO" id="GO:0008270">
    <property type="term" value="F:zinc ion binding"/>
    <property type="evidence" value="ECO:0007669"/>
    <property type="project" value="UniProtKB-UniRule"/>
</dbReference>
<dbReference type="SUPFAM" id="SSF52467">
    <property type="entry name" value="DHS-like NAD/FAD-binding domain"/>
    <property type="match status" value="1"/>
</dbReference>
<dbReference type="InterPro" id="IPR026591">
    <property type="entry name" value="Sirtuin_cat_small_dom_sf"/>
</dbReference>
<dbReference type="PIRSF" id="PIRSF037938">
    <property type="entry name" value="SIR2_euk"/>
    <property type="match status" value="1"/>
</dbReference>
<keyword evidence="5 6" id="KW-0520">NAD</keyword>
<dbReference type="EMBL" id="JANTQA010000016">
    <property type="protein sequence ID" value="KAJ3447329.1"/>
    <property type="molecule type" value="Genomic_DNA"/>
</dbReference>
<reference evidence="12" key="1">
    <citation type="submission" date="2022-08" db="EMBL/GenBank/DDBJ databases">
        <title>Novel sulphate-reducing endosymbionts in the free-living metamonad Anaeramoeba.</title>
        <authorList>
            <person name="Jerlstrom-Hultqvist J."/>
            <person name="Cepicka I."/>
            <person name="Gallot-Lavallee L."/>
            <person name="Salas-Leiva D."/>
            <person name="Curtis B.A."/>
            <person name="Zahonova K."/>
            <person name="Pipaliya S."/>
            <person name="Dacks J."/>
            <person name="Roger A.J."/>
        </authorList>
    </citation>
    <scope>NUCLEOTIDE SEQUENCE</scope>
    <source>
        <strain evidence="12">Busselton2</strain>
    </source>
</reference>
<dbReference type="Pfam" id="PF02146">
    <property type="entry name" value="SIR2"/>
    <property type="match status" value="1"/>
</dbReference>
<evidence type="ECO:0000256" key="8">
    <source>
        <dbReference type="PIRSR" id="PIRSR037938-2"/>
    </source>
</evidence>
<dbReference type="EC" id="2.3.1.286" evidence="6"/>
<dbReference type="InterPro" id="IPR029035">
    <property type="entry name" value="DHS-like_NAD/FAD-binding_dom"/>
</dbReference>
<dbReference type="InterPro" id="IPR017328">
    <property type="entry name" value="Sirtuin_class_I"/>
</dbReference>
<dbReference type="GO" id="GO:0070403">
    <property type="term" value="F:NAD+ binding"/>
    <property type="evidence" value="ECO:0007669"/>
    <property type="project" value="UniProtKB-UniRule"/>
</dbReference>
<feature type="binding site" evidence="8">
    <location>
        <begin position="139"/>
        <end position="142"/>
    </location>
    <ligand>
        <name>NAD(+)</name>
        <dbReference type="ChEBI" id="CHEBI:57540"/>
    </ligand>
</feature>
<accession>A0AAV7ZZB3</accession>
<comment type="caution">
    <text evidence="12">The sequence shown here is derived from an EMBL/GenBank/DDBJ whole genome shotgun (WGS) entry which is preliminary data.</text>
</comment>
<evidence type="ECO:0000256" key="6">
    <source>
        <dbReference type="PIRNR" id="PIRNR037938"/>
    </source>
</evidence>
<sequence>MSSKIQKNYRRQEEDEIQKLTKQISKISIKTQAPTFESIARGISKGEYKKIIIMCGAGISVASGIPDFRSPKTGLYANLEKYNLPYPEAIFDISYFSEKPEPFFTLARELYPGNFEPTPVHHFFKLLEKKNVLKRVYTQNIDTLERCAGVNENKIVEAHGSFATASCQNCSEEYKAIDIKSTIMSGKIPYCKYCEKGIVKPDITFFGEQLAQKFWWHETDFPKADLLIVMGTSLQVEPFCDLIKNVPQSCHRLLINNVEVAVNRSSGYRKKTDMGFKFNEKSNVRDAKKIGDCQKSIKEFVDLIGWTKEFKKLMKKKN</sequence>
<evidence type="ECO:0000313" key="12">
    <source>
        <dbReference type="EMBL" id="KAJ3447329.1"/>
    </source>
</evidence>
<feature type="binding site" evidence="8">
    <location>
        <begin position="232"/>
        <end position="233"/>
    </location>
    <ligand>
        <name>NAD(+)</name>
        <dbReference type="ChEBI" id="CHEBI:57540"/>
    </ligand>
</feature>
<dbReference type="InterPro" id="IPR003000">
    <property type="entry name" value="Sirtuin"/>
</dbReference>
<feature type="binding site" evidence="8">
    <location>
        <begin position="67"/>
        <end position="69"/>
    </location>
    <ligand>
        <name>NAD(+)</name>
        <dbReference type="ChEBI" id="CHEBI:57540"/>
    </ligand>
</feature>
<evidence type="ECO:0000256" key="9">
    <source>
        <dbReference type="PIRSR" id="PIRSR037938-3"/>
    </source>
</evidence>
<evidence type="ECO:0000259" key="11">
    <source>
        <dbReference type="PROSITE" id="PS50305"/>
    </source>
</evidence>
<dbReference type="Gene3D" id="3.40.50.1220">
    <property type="entry name" value="TPP-binding domain"/>
    <property type="match status" value="1"/>
</dbReference>
<evidence type="ECO:0000256" key="2">
    <source>
        <dbReference type="ARBA" id="ARBA00022679"/>
    </source>
</evidence>
<gene>
    <name evidence="12" type="ORF">M0812_07557</name>
</gene>
<dbReference type="InterPro" id="IPR050134">
    <property type="entry name" value="NAD-dep_sirtuin_deacylases"/>
</dbReference>
<comment type="similarity">
    <text evidence="1 6">Belongs to the sirtuin family. Class I subfamily.</text>
</comment>
<feature type="active site" description="Proton acceptor" evidence="7 10">
    <location>
        <position position="159"/>
    </location>
</feature>
<name>A0AAV7ZZB3_9EUKA</name>
<dbReference type="Proteomes" id="UP001146793">
    <property type="component" value="Unassembled WGS sequence"/>
</dbReference>